<comment type="caution">
    <text evidence="2">The sequence shown here is derived from an EMBL/GenBank/DDBJ whole genome shotgun (WGS) entry which is preliminary data.</text>
</comment>
<accession>W9CKJ6</accession>
<dbReference type="HOGENOM" id="CLU_194744_0_0_1"/>
<dbReference type="AlphaFoldDB" id="W9CKJ6"/>
<gene>
    <name evidence="2" type="ORF">SBOR_2325</name>
</gene>
<evidence type="ECO:0000313" key="2">
    <source>
        <dbReference type="EMBL" id="ESZ97297.1"/>
    </source>
</evidence>
<name>W9CKJ6_SCLBF</name>
<reference evidence="2 3" key="1">
    <citation type="journal article" date="2014" name="Genome Announc.">
        <title>Draft genome sequence of Sclerotinia borealis, a psychrophilic plant pathogenic fungus.</title>
        <authorList>
            <person name="Mardanov A.V."/>
            <person name="Beletsky A.V."/>
            <person name="Kadnikov V.V."/>
            <person name="Ignatov A.N."/>
            <person name="Ravin N.V."/>
        </authorList>
    </citation>
    <scope>NUCLEOTIDE SEQUENCE [LARGE SCALE GENOMIC DNA]</scope>
    <source>
        <strain evidence="3">F-4157</strain>
    </source>
</reference>
<feature type="transmembrane region" description="Helical" evidence="1">
    <location>
        <begin position="57"/>
        <end position="75"/>
    </location>
</feature>
<evidence type="ECO:0000256" key="1">
    <source>
        <dbReference type="SAM" id="Phobius"/>
    </source>
</evidence>
<sequence>MPTPIDRALSSKNAVLVFTGIVTAAAVWSIWGTDMFPKEEDPTGDPETWSREELRRWLAAVSILGALFFICFKYITHRN</sequence>
<keyword evidence="1" id="KW-0812">Transmembrane</keyword>
<keyword evidence="1" id="KW-0472">Membrane</keyword>
<dbReference type="EMBL" id="AYSA01000093">
    <property type="protein sequence ID" value="ESZ97297.1"/>
    <property type="molecule type" value="Genomic_DNA"/>
</dbReference>
<feature type="transmembrane region" description="Helical" evidence="1">
    <location>
        <begin position="12"/>
        <end position="31"/>
    </location>
</feature>
<organism evidence="2 3">
    <name type="scientific">Sclerotinia borealis (strain F-4128)</name>
    <dbReference type="NCBI Taxonomy" id="1432307"/>
    <lineage>
        <taxon>Eukaryota</taxon>
        <taxon>Fungi</taxon>
        <taxon>Dikarya</taxon>
        <taxon>Ascomycota</taxon>
        <taxon>Pezizomycotina</taxon>
        <taxon>Leotiomycetes</taxon>
        <taxon>Helotiales</taxon>
        <taxon>Sclerotiniaceae</taxon>
        <taxon>Sclerotinia</taxon>
    </lineage>
</organism>
<evidence type="ECO:0000313" key="3">
    <source>
        <dbReference type="Proteomes" id="UP000019487"/>
    </source>
</evidence>
<protein>
    <submittedName>
        <fullName evidence="2">Uncharacterized protein</fullName>
    </submittedName>
</protein>
<proteinExistence type="predicted"/>
<dbReference type="OrthoDB" id="5341873at2759"/>
<dbReference type="Proteomes" id="UP000019487">
    <property type="component" value="Unassembled WGS sequence"/>
</dbReference>
<keyword evidence="1" id="KW-1133">Transmembrane helix</keyword>
<keyword evidence="3" id="KW-1185">Reference proteome</keyword>